<evidence type="ECO:0000313" key="2">
    <source>
        <dbReference type="WBParaSite" id="Hba_03467"/>
    </source>
</evidence>
<reference evidence="2" key="1">
    <citation type="submission" date="2016-11" db="UniProtKB">
        <authorList>
            <consortium name="WormBaseParasite"/>
        </authorList>
    </citation>
    <scope>IDENTIFICATION</scope>
</reference>
<protein>
    <submittedName>
        <fullName evidence="2">Uncharacterized protein</fullName>
    </submittedName>
</protein>
<evidence type="ECO:0000313" key="1">
    <source>
        <dbReference type="Proteomes" id="UP000095283"/>
    </source>
</evidence>
<dbReference type="WBParaSite" id="Hba_03467">
    <property type="protein sequence ID" value="Hba_03467"/>
    <property type="gene ID" value="Hba_03467"/>
</dbReference>
<proteinExistence type="predicted"/>
<keyword evidence="1" id="KW-1185">Reference proteome</keyword>
<sequence>MISLEDSGERISRAEALLQCSIEPGLCLTVQLPPPLSGAEWGNFGRF</sequence>
<dbReference type="AlphaFoldDB" id="A0A1I7WET1"/>
<name>A0A1I7WET1_HETBA</name>
<accession>A0A1I7WET1</accession>
<dbReference type="Proteomes" id="UP000095283">
    <property type="component" value="Unplaced"/>
</dbReference>
<organism evidence="1 2">
    <name type="scientific">Heterorhabditis bacteriophora</name>
    <name type="common">Entomopathogenic nematode worm</name>
    <dbReference type="NCBI Taxonomy" id="37862"/>
    <lineage>
        <taxon>Eukaryota</taxon>
        <taxon>Metazoa</taxon>
        <taxon>Ecdysozoa</taxon>
        <taxon>Nematoda</taxon>
        <taxon>Chromadorea</taxon>
        <taxon>Rhabditida</taxon>
        <taxon>Rhabditina</taxon>
        <taxon>Rhabditomorpha</taxon>
        <taxon>Strongyloidea</taxon>
        <taxon>Heterorhabditidae</taxon>
        <taxon>Heterorhabditis</taxon>
    </lineage>
</organism>